<dbReference type="PANTHER" id="PTHR48106">
    <property type="entry name" value="QUINONE OXIDOREDUCTASE PIG3-RELATED"/>
    <property type="match status" value="1"/>
</dbReference>
<dbReference type="RefSeq" id="WP_061971779.1">
    <property type="nucleotide sequence ID" value="NZ_FMAV01000002.1"/>
</dbReference>
<comment type="caution">
    <text evidence="4">The sequence shown here is derived from an EMBL/GenBank/DDBJ whole genome shotgun (WGS) entry which is preliminary data.</text>
</comment>
<organism evidence="4 5">
    <name type="scientific">Fictibacillus enclensis</name>
    <dbReference type="NCBI Taxonomy" id="1017270"/>
    <lineage>
        <taxon>Bacteria</taxon>
        <taxon>Bacillati</taxon>
        <taxon>Bacillota</taxon>
        <taxon>Bacilli</taxon>
        <taxon>Bacillales</taxon>
        <taxon>Fictibacillaceae</taxon>
        <taxon>Fictibacillus</taxon>
    </lineage>
</organism>
<gene>
    <name evidence="4" type="ORF">AS030_10650</name>
</gene>
<dbReference type="Gene3D" id="3.90.180.10">
    <property type="entry name" value="Medium-chain alcohol dehydrogenases, catalytic domain"/>
    <property type="match status" value="1"/>
</dbReference>
<proteinExistence type="predicted"/>
<evidence type="ECO:0000256" key="1">
    <source>
        <dbReference type="ARBA" id="ARBA00022857"/>
    </source>
</evidence>
<dbReference type="GO" id="GO:0003960">
    <property type="term" value="F:quinone reductase (NADPH) activity"/>
    <property type="evidence" value="ECO:0007669"/>
    <property type="project" value="TreeGrafter"/>
</dbReference>
<dbReference type="SUPFAM" id="SSF50129">
    <property type="entry name" value="GroES-like"/>
    <property type="match status" value="1"/>
</dbReference>
<keyword evidence="1" id="KW-0521">NADP</keyword>
<keyword evidence="5" id="KW-1185">Reference proteome</keyword>
<dbReference type="Pfam" id="PF00107">
    <property type="entry name" value="ADH_zinc_N"/>
    <property type="match status" value="1"/>
</dbReference>
<evidence type="ECO:0000256" key="2">
    <source>
        <dbReference type="ARBA" id="ARBA00023002"/>
    </source>
</evidence>
<dbReference type="Gene3D" id="3.40.50.720">
    <property type="entry name" value="NAD(P)-binding Rossmann-like Domain"/>
    <property type="match status" value="1"/>
</dbReference>
<dbReference type="OrthoDB" id="9787435at2"/>
<name>A0A0V8J806_9BACL</name>
<reference evidence="4 5" key="1">
    <citation type="journal article" date="2014" name="Antonie Van Leeuwenhoek">
        <title>Fictibacillus enclensis sp. nov., isolated from marine sediment.</title>
        <authorList>
            <person name="Dastager S.G."/>
            <person name="Mawlankar R."/>
            <person name="Srinivasan K."/>
            <person name="Tang S.K."/>
            <person name="Lee J.C."/>
            <person name="Ramana V.V."/>
            <person name="Shouche Y.S."/>
        </authorList>
    </citation>
    <scope>NUCLEOTIDE SEQUENCE [LARGE SCALE GENOMIC DNA]</scope>
    <source>
        <strain evidence="4 5">NIO-1003</strain>
    </source>
</reference>
<dbReference type="AlphaFoldDB" id="A0A0V8J806"/>
<dbReference type="SMART" id="SM00829">
    <property type="entry name" value="PKS_ER"/>
    <property type="match status" value="1"/>
</dbReference>
<sequence length="326" mass="34854">MKAIIVKKFGSSENMTWSETAVPQIGSDQVLIKVKTTSVNYADIKARVGTKGKGNLPFIPGLEAAGIVEKVGPDVLNIHEGQRVLAFPHDGSYAEYMRADAQLTFPIPDNMTFETAGSCGIVSFLSYHLLANLAKMIKGETVLIHSAAGGVGTTAIQTALALGAGMVIGTVGNEQKMQIAKDAGAHYVVNYEKENISQLVNELTNGKGADIVLDSVGGKLTDQSFDCLAKYGKLVVFGNSCGEYGTIPAGRLHSSCRSVLGFSLGTTRKERPEVLQKMAPHVFQLLEAGQLKINIGKKFRLDEAAAAHDWVESRKSTGKVLLMVNE</sequence>
<evidence type="ECO:0000313" key="4">
    <source>
        <dbReference type="EMBL" id="KSU83044.1"/>
    </source>
</evidence>
<feature type="domain" description="Enoyl reductase (ER)" evidence="3">
    <location>
        <begin position="10"/>
        <end position="322"/>
    </location>
</feature>
<dbReference type="EMBL" id="LNQN01000002">
    <property type="protein sequence ID" value="KSU83044.1"/>
    <property type="molecule type" value="Genomic_DNA"/>
</dbReference>
<dbReference type="GO" id="GO:0035925">
    <property type="term" value="F:mRNA 3'-UTR AU-rich region binding"/>
    <property type="evidence" value="ECO:0007669"/>
    <property type="project" value="TreeGrafter"/>
</dbReference>
<dbReference type="InterPro" id="IPR020843">
    <property type="entry name" value="ER"/>
</dbReference>
<dbReference type="InterPro" id="IPR011032">
    <property type="entry name" value="GroES-like_sf"/>
</dbReference>
<dbReference type="Pfam" id="PF08240">
    <property type="entry name" value="ADH_N"/>
    <property type="match status" value="1"/>
</dbReference>
<keyword evidence="2" id="KW-0560">Oxidoreductase</keyword>
<evidence type="ECO:0000259" key="3">
    <source>
        <dbReference type="SMART" id="SM00829"/>
    </source>
</evidence>
<dbReference type="InterPro" id="IPR013154">
    <property type="entry name" value="ADH-like_N"/>
</dbReference>
<dbReference type="PANTHER" id="PTHR48106:SF13">
    <property type="entry name" value="QUINONE OXIDOREDUCTASE-RELATED"/>
    <property type="match status" value="1"/>
</dbReference>
<evidence type="ECO:0000313" key="5">
    <source>
        <dbReference type="Proteomes" id="UP000054099"/>
    </source>
</evidence>
<dbReference type="Proteomes" id="UP000054099">
    <property type="component" value="Unassembled WGS sequence"/>
</dbReference>
<dbReference type="InterPro" id="IPR013149">
    <property type="entry name" value="ADH-like_C"/>
</dbReference>
<dbReference type="CDD" id="cd08241">
    <property type="entry name" value="QOR1"/>
    <property type="match status" value="1"/>
</dbReference>
<dbReference type="InterPro" id="IPR036291">
    <property type="entry name" value="NAD(P)-bd_dom_sf"/>
</dbReference>
<accession>A0A0V8J806</accession>
<dbReference type="GO" id="GO:0005829">
    <property type="term" value="C:cytosol"/>
    <property type="evidence" value="ECO:0007669"/>
    <property type="project" value="TreeGrafter"/>
</dbReference>
<dbReference type="SUPFAM" id="SSF51735">
    <property type="entry name" value="NAD(P)-binding Rossmann-fold domains"/>
    <property type="match status" value="1"/>
</dbReference>
<dbReference type="GO" id="GO:0070402">
    <property type="term" value="F:NADPH binding"/>
    <property type="evidence" value="ECO:0007669"/>
    <property type="project" value="TreeGrafter"/>
</dbReference>
<protein>
    <submittedName>
        <fullName evidence="4">Quinone oxidoreductase</fullName>
    </submittedName>
</protein>